<dbReference type="EC" id="2.4.2.30" evidence="1"/>
<protein>
    <submittedName>
        <fullName evidence="1">Poly [ADP-ribose] polymerase</fullName>
        <ecNumber evidence="1">2.4.2.30</ecNumber>
    </submittedName>
</protein>
<dbReference type="GO" id="GO:0003950">
    <property type="term" value="F:NAD+ poly-ADP-ribosyltransferase activity"/>
    <property type="evidence" value="ECO:0007669"/>
    <property type="project" value="UniProtKB-EC"/>
</dbReference>
<reference evidence="1" key="2">
    <citation type="journal article" date="2017" name="J. Med. Entomol.">
        <title>Transcriptome Analysis of the Triatoma infestans (Hemiptera: Reduviidae) Integument.</title>
        <authorList>
            <person name="Calderon-Fernandez G.M."/>
            <person name="Moriconi D.E."/>
            <person name="Dulbecco A.B."/>
            <person name="Juarez M.P."/>
        </authorList>
    </citation>
    <scope>NUCLEOTIDE SEQUENCE</scope>
    <source>
        <strain evidence="1">Int1</strain>
        <tissue evidence="1">Integument</tissue>
    </source>
</reference>
<organism evidence="1">
    <name type="scientific">Triatoma infestans</name>
    <name type="common">Assassin bug</name>
    <dbReference type="NCBI Taxonomy" id="30076"/>
    <lineage>
        <taxon>Eukaryota</taxon>
        <taxon>Metazoa</taxon>
        <taxon>Ecdysozoa</taxon>
        <taxon>Arthropoda</taxon>
        <taxon>Hexapoda</taxon>
        <taxon>Insecta</taxon>
        <taxon>Pterygota</taxon>
        <taxon>Neoptera</taxon>
        <taxon>Paraneoptera</taxon>
        <taxon>Hemiptera</taxon>
        <taxon>Heteroptera</taxon>
        <taxon>Panheteroptera</taxon>
        <taxon>Cimicomorpha</taxon>
        <taxon>Reduviidae</taxon>
        <taxon>Triatominae</taxon>
        <taxon>Triatoma</taxon>
    </lineage>
</organism>
<dbReference type="AlphaFoldDB" id="A0A161MBA3"/>
<reference evidence="1" key="1">
    <citation type="submission" date="2016-04" db="EMBL/GenBank/DDBJ databases">
        <authorList>
            <person name="Calderon-Fernandez G.M.Sr."/>
        </authorList>
    </citation>
    <scope>NUCLEOTIDE SEQUENCE</scope>
    <source>
        <strain evidence="1">Int1</strain>
        <tissue evidence="1">Integument</tissue>
    </source>
</reference>
<name>A0A161MBA3_TRIIF</name>
<evidence type="ECO:0000313" key="1">
    <source>
        <dbReference type="EMBL" id="JAR96875.1"/>
    </source>
</evidence>
<keyword evidence="1" id="KW-0808">Transferase</keyword>
<accession>A0A161MBA3</accession>
<dbReference type="EMBL" id="GEMB01006468">
    <property type="protein sequence ID" value="JAR96875.1"/>
    <property type="molecule type" value="Transcribed_RNA"/>
</dbReference>
<proteinExistence type="predicted"/>
<keyword evidence="1" id="KW-0328">Glycosyltransferase</keyword>
<sequence>MAISVLGSYRYENWWF</sequence>